<sequence length="321" mass="34114">MPSTSLITMLLPFLSLARGAAIINERQSLTPPAECDVIPTWEVTSFNWFNSSSNLDCVTQANAPPEGVCFNSTSTPGVLEPCDGNLGPCDRCGIGACYTGLPLQPAGFGPPDTISIGTNVPGYESCFESNPQSIRRYEVGNGILFCGGVAYRINFAGNSNSDVSTGHVDVSPLQSWNCNNGSTIKASGSVDFEIACSRDSGNNATCVIPDGENIVIPVLSGELTSLVWGSAGPTAYILALIEVTVDQRDNQGWCLWRGAVRGRKRLGEGIDGVEALLVDIETCGLRSTLCLSRHWTNMSRTASRLAPSRVSRSSLTVHLAY</sequence>
<protein>
    <submittedName>
        <fullName evidence="2">Uncharacterized protein</fullName>
    </submittedName>
</protein>
<comment type="caution">
    <text evidence="2">The sequence shown here is derived from an EMBL/GenBank/DDBJ whole genome shotgun (WGS) entry which is preliminary data.</text>
</comment>
<keyword evidence="3" id="KW-1185">Reference proteome</keyword>
<feature type="chain" id="PRO_5045045238" evidence="1">
    <location>
        <begin position="20"/>
        <end position="321"/>
    </location>
</feature>
<proteinExistence type="predicted"/>
<evidence type="ECO:0000313" key="2">
    <source>
        <dbReference type="EMBL" id="KAL2284635.1"/>
    </source>
</evidence>
<keyword evidence="1" id="KW-0732">Signal</keyword>
<name>A0ABR4EQL5_9PEZI</name>
<organism evidence="2 3">
    <name type="scientific">Diaporthe vaccinii</name>
    <dbReference type="NCBI Taxonomy" id="105482"/>
    <lineage>
        <taxon>Eukaryota</taxon>
        <taxon>Fungi</taxon>
        <taxon>Dikarya</taxon>
        <taxon>Ascomycota</taxon>
        <taxon>Pezizomycotina</taxon>
        <taxon>Sordariomycetes</taxon>
        <taxon>Sordariomycetidae</taxon>
        <taxon>Diaporthales</taxon>
        <taxon>Diaporthaceae</taxon>
        <taxon>Diaporthe</taxon>
        <taxon>Diaporthe eres species complex</taxon>
    </lineage>
</organism>
<gene>
    <name evidence="2" type="ORF">FJTKL_08734</name>
</gene>
<dbReference type="EMBL" id="JBAWTH010000035">
    <property type="protein sequence ID" value="KAL2284635.1"/>
    <property type="molecule type" value="Genomic_DNA"/>
</dbReference>
<dbReference type="Proteomes" id="UP001600888">
    <property type="component" value="Unassembled WGS sequence"/>
</dbReference>
<reference evidence="2 3" key="1">
    <citation type="submission" date="2024-03" db="EMBL/GenBank/DDBJ databases">
        <title>A high-quality draft genome sequence of Diaporthe vaccinii, a causative agent of upright dieback and viscid rot disease in cranberry plants.</title>
        <authorList>
            <person name="Sarrasin M."/>
            <person name="Lang B.F."/>
            <person name="Burger G."/>
        </authorList>
    </citation>
    <scope>NUCLEOTIDE SEQUENCE [LARGE SCALE GENOMIC DNA]</scope>
    <source>
        <strain evidence="2 3">IS7</strain>
    </source>
</reference>
<evidence type="ECO:0000313" key="3">
    <source>
        <dbReference type="Proteomes" id="UP001600888"/>
    </source>
</evidence>
<accession>A0ABR4EQL5</accession>
<evidence type="ECO:0000256" key="1">
    <source>
        <dbReference type="SAM" id="SignalP"/>
    </source>
</evidence>
<feature type="signal peptide" evidence="1">
    <location>
        <begin position="1"/>
        <end position="19"/>
    </location>
</feature>